<dbReference type="Proteomes" id="UP000027064">
    <property type="component" value="Unassembled WGS sequence"/>
</dbReference>
<dbReference type="RefSeq" id="WP_035656791.1">
    <property type="nucleotide sequence ID" value="NZ_JNCA01000001.1"/>
</dbReference>
<evidence type="ECO:0000313" key="1">
    <source>
        <dbReference type="EMBL" id="KDN56705.1"/>
    </source>
</evidence>
<name>A0A066X1B3_9FLAO</name>
<comment type="caution">
    <text evidence="1">The sequence shown here is derived from an EMBL/GenBank/DDBJ whole genome shotgun (WGS) entry which is preliminary data.</text>
</comment>
<accession>A0A066X1B3</accession>
<dbReference type="OrthoDB" id="1364733at2"/>
<sequence length="88" mass="10400">MTCSDVKQKIDSITYTQNRYFHSGALNICEAILSSKNFSKKVQTDIRNIYLELKTLSEPWGYWEKRNSPDSYMFNRIVDCLDSIYELM</sequence>
<gene>
    <name evidence="1" type="ORF">FEM21_02080</name>
</gene>
<proteinExistence type="predicted"/>
<protein>
    <submittedName>
        <fullName evidence="1">Uncharacterized protein</fullName>
    </submittedName>
</protein>
<reference evidence="1 2" key="1">
    <citation type="submission" date="2014-05" db="EMBL/GenBank/DDBJ databases">
        <title>Genome Sequence of Flavobacterium sp. EM1321.</title>
        <authorList>
            <person name="Shin S.-K."/>
            <person name="Yi H."/>
        </authorList>
    </citation>
    <scope>NUCLEOTIDE SEQUENCE [LARGE SCALE GENOMIC DNA]</scope>
    <source>
        <strain evidence="1 2">EM1321</strain>
    </source>
</reference>
<organism evidence="1 2">
    <name type="scientific">Flavobacterium seoulense</name>
    <dbReference type="NCBI Taxonomy" id="1492738"/>
    <lineage>
        <taxon>Bacteria</taxon>
        <taxon>Pseudomonadati</taxon>
        <taxon>Bacteroidota</taxon>
        <taxon>Flavobacteriia</taxon>
        <taxon>Flavobacteriales</taxon>
        <taxon>Flavobacteriaceae</taxon>
        <taxon>Flavobacterium</taxon>
    </lineage>
</organism>
<keyword evidence="2" id="KW-1185">Reference proteome</keyword>
<dbReference type="EMBL" id="JNCA01000001">
    <property type="protein sequence ID" value="KDN56705.1"/>
    <property type="molecule type" value="Genomic_DNA"/>
</dbReference>
<evidence type="ECO:0000313" key="2">
    <source>
        <dbReference type="Proteomes" id="UP000027064"/>
    </source>
</evidence>
<dbReference type="AlphaFoldDB" id="A0A066X1B3"/>